<reference evidence="1 3" key="1">
    <citation type="journal article" date="2014" name="Genome Announc.">
        <title>Draft Genome Sequences of Streptococcus bovis Strains ATCC 33317 and JB1.</title>
        <authorList>
            <person name="Benahmed F.H."/>
            <person name="Gopinath G.R."/>
            <person name="Harbottle H."/>
            <person name="Cotta M.A."/>
            <person name="Luo Y."/>
            <person name="Henderson C."/>
            <person name="Teri P."/>
            <person name="Soppet D."/>
            <person name="Rasmussen M."/>
            <person name="Whitehead T.R."/>
            <person name="Davidson M."/>
        </authorList>
    </citation>
    <scope>NUCLEOTIDE SEQUENCE [LARGE SCALE GENOMIC DNA]</scope>
    <source>
        <strain evidence="1 3">JB1</strain>
    </source>
</reference>
<dbReference type="Pfam" id="PF05708">
    <property type="entry name" value="Peptidase_C92"/>
    <property type="match status" value="1"/>
</dbReference>
<evidence type="ECO:0000313" key="1">
    <source>
        <dbReference type="EMBL" id="KFN88456.1"/>
    </source>
</evidence>
<dbReference type="Proteomes" id="UP000029382">
    <property type="component" value="Unassembled WGS sequence"/>
</dbReference>
<dbReference type="InterPro" id="IPR024453">
    <property type="entry name" value="Peptidase_C92"/>
</dbReference>
<dbReference type="Gene3D" id="3.90.1720.10">
    <property type="entry name" value="endopeptidase domain like (from Nostoc punctiforme)"/>
    <property type="match status" value="1"/>
</dbReference>
<protein>
    <submittedName>
        <fullName evidence="2">Permuted papain-like amidase enzyme, YaeF/YiiX, C92 family</fullName>
    </submittedName>
</protein>
<accession>A0A091BS40</accession>
<sequence>MKLQDLQAGDLLFMRDNQAMSQAIQQATGQYSHVAIYFNQMIYHATRDKGVVRENLREFLLTHEQLVSVYRYPKINPDQVLVAAKALLGKPYNDSFYPDNGTYYCSQYIAEILPIFKTVPMQFGDDQHVISDFWQTYYDKLGLAVPLNQAGTNPSQLSQSEDLQYLGELHDYHF</sequence>
<dbReference type="RefSeq" id="WP_039696411.1">
    <property type="nucleotide sequence ID" value="NZ_AUZH01000012.1"/>
</dbReference>
<keyword evidence="4" id="KW-1185">Reference proteome</keyword>
<dbReference type="SUPFAM" id="SSF54001">
    <property type="entry name" value="Cysteine proteinases"/>
    <property type="match status" value="1"/>
</dbReference>
<dbReference type="InterPro" id="IPR038765">
    <property type="entry name" value="Papain-like_cys_pep_sf"/>
</dbReference>
<name>A0A091BS40_STREI</name>
<proteinExistence type="predicted"/>
<dbReference type="EMBL" id="AUZH01000012">
    <property type="protein sequence ID" value="KFN88456.1"/>
    <property type="molecule type" value="Genomic_DNA"/>
</dbReference>
<evidence type="ECO:0000313" key="2">
    <source>
        <dbReference type="EMBL" id="SFL05337.1"/>
    </source>
</evidence>
<dbReference type="EMBL" id="FOTG01000002">
    <property type="protein sequence ID" value="SFL05337.1"/>
    <property type="molecule type" value="Genomic_DNA"/>
</dbReference>
<reference evidence="2 4" key="2">
    <citation type="submission" date="2016-10" db="EMBL/GenBank/DDBJ databases">
        <authorList>
            <person name="Varghese N."/>
            <person name="Submissions S."/>
        </authorList>
    </citation>
    <scope>NUCLEOTIDE SEQUENCE [LARGE SCALE GENOMIC DNA]</scope>
    <source>
        <strain evidence="2 4">JB1</strain>
    </source>
</reference>
<organism evidence="1 3">
    <name type="scientific">Streptococcus equinus JB1</name>
    <dbReference type="NCBI Taxonomy" id="1294274"/>
    <lineage>
        <taxon>Bacteria</taxon>
        <taxon>Bacillati</taxon>
        <taxon>Bacillota</taxon>
        <taxon>Bacilli</taxon>
        <taxon>Lactobacillales</taxon>
        <taxon>Streptococcaceae</taxon>
        <taxon>Streptococcus</taxon>
    </lineage>
</organism>
<evidence type="ECO:0000313" key="4">
    <source>
        <dbReference type="Proteomes" id="UP000182793"/>
    </source>
</evidence>
<comment type="caution">
    <text evidence="1">The sequence shown here is derived from an EMBL/GenBank/DDBJ whole genome shotgun (WGS) entry which is preliminary data.</text>
</comment>
<evidence type="ECO:0000313" key="3">
    <source>
        <dbReference type="Proteomes" id="UP000029382"/>
    </source>
</evidence>
<dbReference type="Proteomes" id="UP000182793">
    <property type="component" value="Unassembled WGS sequence"/>
</dbReference>
<dbReference type="AlphaFoldDB" id="A0A091BS40"/>
<gene>
    <name evidence="1" type="ORF">H702_03460</name>
    <name evidence="2" type="ORF">SAMN02910290_00246</name>
</gene>